<proteinExistence type="predicted"/>
<dbReference type="AlphaFoldDB" id="A0A1T4NEC0"/>
<dbReference type="InterPro" id="IPR050320">
    <property type="entry name" value="N5-glutamine_MTase"/>
</dbReference>
<evidence type="ECO:0000313" key="9">
    <source>
        <dbReference type="Proteomes" id="UP000190121"/>
    </source>
</evidence>
<dbReference type="Pfam" id="PF17827">
    <property type="entry name" value="PrmC_N"/>
    <property type="match status" value="1"/>
</dbReference>
<keyword evidence="9" id="KW-1185">Reference proteome</keyword>
<evidence type="ECO:0000256" key="3">
    <source>
        <dbReference type="ARBA" id="ARBA00022679"/>
    </source>
</evidence>
<evidence type="ECO:0000259" key="6">
    <source>
        <dbReference type="Pfam" id="PF05175"/>
    </source>
</evidence>
<protein>
    <recommendedName>
        <fullName evidence="1">peptide chain release factor N(5)-glutamine methyltransferase</fullName>
        <ecNumber evidence="1">2.1.1.297</ecNumber>
    </recommendedName>
</protein>
<feature type="domain" description="Release factor glutamine methyltransferase N-terminal" evidence="7">
    <location>
        <begin position="28"/>
        <end position="78"/>
    </location>
</feature>
<dbReference type="InterPro" id="IPR002052">
    <property type="entry name" value="DNA_methylase_N6_adenine_CS"/>
</dbReference>
<evidence type="ECO:0000256" key="2">
    <source>
        <dbReference type="ARBA" id="ARBA00022603"/>
    </source>
</evidence>
<dbReference type="NCBIfam" id="TIGR00536">
    <property type="entry name" value="hemK_fam"/>
    <property type="match status" value="1"/>
</dbReference>
<evidence type="ECO:0000256" key="5">
    <source>
        <dbReference type="ARBA" id="ARBA00048391"/>
    </source>
</evidence>
<comment type="catalytic activity">
    <reaction evidence="5">
        <text>L-glutaminyl-[peptide chain release factor] + S-adenosyl-L-methionine = N(5)-methyl-L-glutaminyl-[peptide chain release factor] + S-adenosyl-L-homocysteine + H(+)</text>
        <dbReference type="Rhea" id="RHEA:42896"/>
        <dbReference type="Rhea" id="RHEA-COMP:10271"/>
        <dbReference type="Rhea" id="RHEA-COMP:10272"/>
        <dbReference type="ChEBI" id="CHEBI:15378"/>
        <dbReference type="ChEBI" id="CHEBI:30011"/>
        <dbReference type="ChEBI" id="CHEBI:57856"/>
        <dbReference type="ChEBI" id="CHEBI:59789"/>
        <dbReference type="ChEBI" id="CHEBI:61891"/>
        <dbReference type="EC" id="2.1.1.297"/>
    </reaction>
</comment>
<dbReference type="Gene3D" id="1.10.8.10">
    <property type="entry name" value="DNA helicase RuvA subunit, C-terminal domain"/>
    <property type="match status" value="1"/>
</dbReference>
<dbReference type="Proteomes" id="UP000190121">
    <property type="component" value="Unassembled WGS sequence"/>
</dbReference>
<evidence type="ECO:0000256" key="1">
    <source>
        <dbReference type="ARBA" id="ARBA00012771"/>
    </source>
</evidence>
<feature type="domain" description="Methyltransferase small" evidence="6">
    <location>
        <begin position="105"/>
        <end position="213"/>
    </location>
</feature>
<organism evidence="8 9">
    <name type="scientific">Porphyromonas circumdentaria</name>
    <dbReference type="NCBI Taxonomy" id="29524"/>
    <lineage>
        <taxon>Bacteria</taxon>
        <taxon>Pseudomonadati</taxon>
        <taxon>Bacteroidota</taxon>
        <taxon>Bacteroidia</taxon>
        <taxon>Bacteroidales</taxon>
        <taxon>Porphyromonadaceae</taxon>
        <taxon>Porphyromonas</taxon>
    </lineage>
</organism>
<dbReference type="Pfam" id="PF05175">
    <property type="entry name" value="MTS"/>
    <property type="match status" value="1"/>
</dbReference>
<dbReference type="Gene3D" id="3.40.50.150">
    <property type="entry name" value="Vaccinia Virus protein VP39"/>
    <property type="match status" value="1"/>
</dbReference>
<reference evidence="9" key="1">
    <citation type="submission" date="2017-02" db="EMBL/GenBank/DDBJ databases">
        <authorList>
            <person name="Varghese N."/>
            <person name="Submissions S."/>
        </authorList>
    </citation>
    <scope>NUCLEOTIDE SEQUENCE [LARGE SCALE GENOMIC DNA]</scope>
    <source>
        <strain evidence="9">ATCC 51356</strain>
    </source>
</reference>
<keyword evidence="2 8" id="KW-0489">Methyltransferase</keyword>
<evidence type="ECO:0000259" key="7">
    <source>
        <dbReference type="Pfam" id="PF17827"/>
    </source>
</evidence>
<dbReference type="EC" id="2.1.1.297" evidence="1"/>
<keyword evidence="4" id="KW-0949">S-adenosyl-L-methionine</keyword>
<name>A0A1T4NEC0_9PORP</name>
<dbReference type="NCBIfam" id="TIGR03534">
    <property type="entry name" value="RF_mod_PrmC"/>
    <property type="match status" value="1"/>
</dbReference>
<evidence type="ECO:0000256" key="4">
    <source>
        <dbReference type="ARBA" id="ARBA00022691"/>
    </source>
</evidence>
<evidence type="ECO:0000313" key="8">
    <source>
        <dbReference type="EMBL" id="SJZ77128.1"/>
    </source>
</evidence>
<dbReference type="EMBL" id="FUXE01000010">
    <property type="protein sequence ID" value="SJZ77128.1"/>
    <property type="molecule type" value="Genomic_DNA"/>
</dbReference>
<dbReference type="CDD" id="cd02440">
    <property type="entry name" value="AdoMet_MTases"/>
    <property type="match status" value="1"/>
</dbReference>
<gene>
    <name evidence="8" type="ORF">SAMN02745171_01073</name>
</gene>
<dbReference type="InterPro" id="IPR019874">
    <property type="entry name" value="RF_methyltr_PrmC"/>
</dbReference>
<dbReference type="InterPro" id="IPR004556">
    <property type="entry name" value="HemK-like"/>
</dbReference>
<dbReference type="OrthoDB" id="9800643at2"/>
<dbReference type="GO" id="GO:0102559">
    <property type="term" value="F:peptide chain release factor N(5)-glutamine methyltransferase activity"/>
    <property type="evidence" value="ECO:0007669"/>
    <property type="project" value="UniProtKB-EC"/>
</dbReference>
<dbReference type="RefSeq" id="WP_078736993.1">
    <property type="nucleotide sequence ID" value="NZ_FUXE01000010.1"/>
</dbReference>
<dbReference type="SUPFAM" id="SSF53335">
    <property type="entry name" value="S-adenosyl-L-methionine-dependent methyltransferases"/>
    <property type="match status" value="1"/>
</dbReference>
<dbReference type="STRING" id="29524.SAMN02745171_01073"/>
<sequence length="299" mass="33697">MLSIEQARTYIQNSIEHLYPPEECRFIALDLLGVLCSWSRSQVLLAEAHFTLSDEKEQQLKAMVHRLQSGEPIQYIQGSVEFGALRLSVGRGVLIPRPETEEMVALILQEMRNKTGIRYLDIGTGSGCIALSLAYGLRGSRGFALEKSPEAREIADKNIQYYQQENKIAPLQLIAGDLFAPEEWLHRIEIPIDLVVSNPPYVQVQEAKDMAPHVLKSEPSQALFAPEDNPLYYYEGIIHLCHALPLAPKARLYVEINALLGGKTQQLFEMNPLFREVKLLKDLSGRDRFITATMIPQNG</sequence>
<dbReference type="PANTHER" id="PTHR18895">
    <property type="entry name" value="HEMK METHYLTRANSFERASE"/>
    <property type="match status" value="1"/>
</dbReference>
<dbReference type="PANTHER" id="PTHR18895:SF74">
    <property type="entry name" value="MTRF1L RELEASE FACTOR GLUTAMINE METHYLTRANSFERASE"/>
    <property type="match status" value="1"/>
</dbReference>
<accession>A0A1T4NEC0</accession>
<dbReference type="GO" id="GO:0003676">
    <property type="term" value="F:nucleic acid binding"/>
    <property type="evidence" value="ECO:0007669"/>
    <property type="project" value="InterPro"/>
</dbReference>
<dbReference type="InterPro" id="IPR040758">
    <property type="entry name" value="PrmC_N"/>
</dbReference>
<dbReference type="InterPro" id="IPR029063">
    <property type="entry name" value="SAM-dependent_MTases_sf"/>
</dbReference>
<dbReference type="InterPro" id="IPR007848">
    <property type="entry name" value="Small_mtfrase_dom"/>
</dbReference>
<keyword evidence="3 8" id="KW-0808">Transferase</keyword>
<dbReference type="GO" id="GO:0032259">
    <property type="term" value="P:methylation"/>
    <property type="evidence" value="ECO:0007669"/>
    <property type="project" value="UniProtKB-KW"/>
</dbReference>
<dbReference type="PROSITE" id="PS00092">
    <property type="entry name" value="N6_MTASE"/>
    <property type="match status" value="1"/>
</dbReference>